<accession>A0ABQ5AQJ0</accession>
<keyword evidence="1" id="KW-0234">DNA repair</keyword>
<evidence type="ECO:0000313" key="5">
    <source>
        <dbReference type="EMBL" id="GJT03922.1"/>
    </source>
</evidence>
<evidence type="ECO:0000256" key="2">
    <source>
        <dbReference type="SAM" id="Phobius"/>
    </source>
</evidence>
<evidence type="ECO:0000256" key="1">
    <source>
        <dbReference type="RuleBase" id="RU363044"/>
    </source>
</evidence>
<sequence length="476" mass="55132">MIQNYQDAMALSRAYGNPDMFITFTSNPKWPKIAGMLAFHLGQKPHERPEVGTRVFKMKLTELLDDLTKREIFGKSRAGDLAEKNTYSKALLSILTVVDAFLNLLSVVYVIEFQKRSLPHAHILLWLEEEWKCKTPGQIDDIISEEMSSPTDDPEGYKVVTEYILNFPCGKGVACTIEGKCSKKFPKPFYAETMIDEDWYPVYRSRDSKVHAVKARKLTDAELPKNYVWDERAKIWKPQACFAYGLLNDDKEWAHAIKEASFWALGPQLRDLFVTMLLFYELAEEQIKNYYLLEIETFLNINESSLTDFQHLPQLNPTLLTNMDNRLIREALDFDIKKSKAEHAQIHSLLNPEQRAIYEEDESPMMQKYAFEALDKTQILPVIPKDKRIKIVQACINRSELWKSCKVFMLTRSMRVNEYSTNGAFDTRKQQFNKLVLDVGDGTLPAKKKKIEMRKRGLKFLKNSSLTQQALLLSRL</sequence>
<feature type="transmembrane region" description="Helical" evidence="2">
    <location>
        <begin position="90"/>
        <end position="111"/>
    </location>
</feature>
<dbReference type="PANTHER" id="PTHR10492:SF90">
    <property type="entry name" value="ATP-DEPENDENT DNA HELICASE"/>
    <property type="match status" value="1"/>
</dbReference>
<dbReference type="Proteomes" id="UP001151760">
    <property type="component" value="Unassembled WGS sequence"/>
</dbReference>
<keyword evidence="1" id="KW-0347">Helicase</keyword>
<keyword evidence="1" id="KW-0233">DNA recombination</keyword>
<dbReference type="InterPro" id="IPR010285">
    <property type="entry name" value="DNA_helicase_pif1-like_DEAD"/>
</dbReference>
<dbReference type="EC" id="5.6.2.3" evidence="1"/>
<organism evidence="5 6">
    <name type="scientific">Tanacetum coccineum</name>
    <dbReference type="NCBI Taxonomy" id="301880"/>
    <lineage>
        <taxon>Eukaryota</taxon>
        <taxon>Viridiplantae</taxon>
        <taxon>Streptophyta</taxon>
        <taxon>Embryophyta</taxon>
        <taxon>Tracheophyta</taxon>
        <taxon>Spermatophyta</taxon>
        <taxon>Magnoliopsida</taxon>
        <taxon>eudicotyledons</taxon>
        <taxon>Gunneridae</taxon>
        <taxon>Pentapetalae</taxon>
        <taxon>asterids</taxon>
        <taxon>campanulids</taxon>
        <taxon>Asterales</taxon>
        <taxon>Asteraceae</taxon>
        <taxon>Asteroideae</taxon>
        <taxon>Anthemideae</taxon>
        <taxon>Anthemidinae</taxon>
        <taxon>Tanacetum</taxon>
    </lineage>
</organism>
<keyword evidence="6" id="KW-1185">Reference proteome</keyword>
<gene>
    <name evidence="5" type="ORF">Tco_0838384</name>
</gene>
<evidence type="ECO:0000259" key="4">
    <source>
        <dbReference type="Pfam" id="PF14214"/>
    </source>
</evidence>
<reference evidence="5" key="1">
    <citation type="journal article" date="2022" name="Int. J. Mol. Sci.">
        <title>Draft Genome of Tanacetum Coccineum: Genomic Comparison of Closely Related Tanacetum-Family Plants.</title>
        <authorList>
            <person name="Yamashiro T."/>
            <person name="Shiraishi A."/>
            <person name="Nakayama K."/>
            <person name="Satake H."/>
        </authorList>
    </citation>
    <scope>NUCLEOTIDE SEQUENCE</scope>
</reference>
<evidence type="ECO:0000259" key="3">
    <source>
        <dbReference type="Pfam" id="PF05970"/>
    </source>
</evidence>
<dbReference type="Pfam" id="PF14214">
    <property type="entry name" value="Helitron_like_N"/>
    <property type="match status" value="1"/>
</dbReference>
<keyword evidence="2" id="KW-1133">Transmembrane helix</keyword>
<protein>
    <recommendedName>
        <fullName evidence="1">ATP-dependent DNA helicase</fullName>
        <ecNumber evidence="1">5.6.2.3</ecNumber>
    </recommendedName>
</protein>
<comment type="caution">
    <text evidence="5">The sequence shown here is derived from an EMBL/GenBank/DDBJ whole genome shotgun (WGS) entry which is preliminary data.</text>
</comment>
<dbReference type="PANTHER" id="PTHR10492">
    <property type="match status" value="1"/>
</dbReference>
<keyword evidence="1" id="KW-0227">DNA damage</keyword>
<name>A0ABQ5AQJ0_9ASTR</name>
<dbReference type="EMBL" id="BQNB010012467">
    <property type="protein sequence ID" value="GJT03922.1"/>
    <property type="molecule type" value="Genomic_DNA"/>
</dbReference>
<comment type="catalytic activity">
    <reaction evidence="1">
        <text>ATP + H2O = ADP + phosphate + H(+)</text>
        <dbReference type="Rhea" id="RHEA:13065"/>
        <dbReference type="ChEBI" id="CHEBI:15377"/>
        <dbReference type="ChEBI" id="CHEBI:15378"/>
        <dbReference type="ChEBI" id="CHEBI:30616"/>
        <dbReference type="ChEBI" id="CHEBI:43474"/>
        <dbReference type="ChEBI" id="CHEBI:456216"/>
        <dbReference type="EC" id="5.6.2.3"/>
    </reaction>
</comment>
<keyword evidence="2" id="KW-0472">Membrane</keyword>
<reference evidence="5" key="2">
    <citation type="submission" date="2022-01" db="EMBL/GenBank/DDBJ databases">
        <authorList>
            <person name="Yamashiro T."/>
            <person name="Shiraishi A."/>
            <person name="Satake H."/>
            <person name="Nakayama K."/>
        </authorList>
    </citation>
    <scope>NUCLEOTIDE SEQUENCE</scope>
</reference>
<comment type="similarity">
    <text evidence="1">Belongs to the helicase family.</text>
</comment>
<keyword evidence="1" id="KW-0547">Nucleotide-binding</keyword>
<dbReference type="Pfam" id="PF05970">
    <property type="entry name" value="PIF1"/>
    <property type="match status" value="1"/>
</dbReference>
<keyword evidence="1" id="KW-0378">Hydrolase</keyword>
<dbReference type="InterPro" id="IPR025476">
    <property type="entry name" value="Helitron_helicase-like"/>
</dbReference>
<feature type="domain" description="Helitron helicase-like" evidence="4">
    <location>
        <begin position="1"/>
        <end position="77"/>
    </location>
</feature>
<keyword evidence="1" id="KW-0067">ATP-binding</keyword>
<proteinExistence type="inferred from homology"/>
<evidence type="ECO:0000313" key="6">
    <source>
        <dbReference type="Proteomes" id="UP001151760"/>
    </source>
</evidence>
<comment type="cofactor">
    <cofactor evidence="1">
        <name>Mg(2+)</name>
        <dbReference type="ChEBI" id="CHEBI:18420"/>
    </cofactor>
</comment>
<keyword evidence="2" id="KW-0812">Transmembrane</keyword>
<feature type="domain" description="DNA helicase Pif1-like DEAD-box helicase" evidence="3">
    <location>
        <begin position="375"/>
        <end position="449"/>
    </location>
</feature>